<sequence length="84" mass="9586">MTPRHLRLPAAASILAGMILSGCVYEPPPHRVIVAERPAPPPVIVEPPPPPPPALHPYWVWRPGRWVWEGRWVWHRGHYAERLG</sequence>
<keyword evidence="3" id="KW-1185">Reference proteome</keyword>
<dbReference type="Proteomes" id="UP000565205">
    <property type="component" value="Unassembled WGS sequence"/>
</dbReference>
<evidence type="ECO:0008006" key="5">
    <source>
        <dbReference type="Google" id="ProtNLM"/>
    </source>
</evidence>
<dbReference type="EMBL" id="JACHXV010000003">
    <property type="protein sequence ID" value="MBB3173209.1"/>
    <property type="molecule type" value="Genomic_DNA"/>
</dbReference>
<dbReference type="EMBL" id="JABXXQ010000087">
    <property type="protein sequence ID" value="NVN29957.1"/>
    <property type="molecule type" value="Genomic_DNA"/>
</dbReference>
<organism evidence="1 3">
    <name type="scientific">Endobacter medicaginis</name>
    <dbReference type="NCBI Taxonomy" id="1181271"/>
    <lineage>
        <taxon>Bacteria</taxon>
        <taxon>Pseudomonadati</taxon>
        <taxon>Pseudomonadota</taxon>
        <taxon>Alphaproteobacteria</taxon>
        <taxon>Acetobacterales</taxon>
        <taxon>Acetobacteraceae</taxon>
        <taxon>Endobacter</taxon>
    </lineage>
</organism>
<name>A0A839V0Y8_9PROT</name>
<dbReference type="AlphaFoldDB" id="A0A839V0Y8"/>
<comment type="caution">
    <text evidence="1">The sequence shown here is derived from an EMBL/GenBank/DDBJ whole genome shotgun (WGS) entry which is preliminary data.</text>
</comment>
<evidence type="ECO:0000313" key="1">
    <source>
        <dbReference type="EMBL" id="MBB3173209.1"/>
    </source>
</evidence>
<evidence type="ECO:0000313" key="3">
    <source>
        <dbReference type="Proteomes" id="UP000557688"/>
    </source>
</evidence>
<dbReference type="Proteomes" id="UP000557688">
    <property type="component" value="Unassembled WGS sequence"/>
</dbReference>
<gene>
    <name evidence="1" type="ORF">FHR90_001027</name>
    <name evidence="2" type="ORF">HUK83_06360</name>
</gene>
<protein>
    <recommendedName>
        <fullName evidence="5">YXWGXW repeat-containing protein</fullName>
    </recommendedName>
</protein>
<accession>A0A839V0Y8</accession>
<proteinExistence type="predicted"/>
<evidence type="ECO:0000313" key="2">
    <source>
        <dbReference type="EMBL" id="NVN29957.1"/>
    </source>
</evidence>
<reference evidence="2 4" key="1">
    <citation type="submission" date="2020-06" db="EMBL/GenBank/DDBJ databases">
        <title>Description of novel acetic acid bacteria.</title>
        <authorList>
            <person name="Sombolestani A."/>
        </authorList>
    </citation>
    <scope>NUCLEOTIDE SEQUENCE [LARGE SCALE GENOMIC DNA]</scope>
    <source>
        <strain evidence="2 4">LMG 26838</strain>
    </source>
</reference>
<evidence type="ECO:0000313" key="4">
    <source>
        <dbReference type="Proteomes" id="UP000565205"/>
    </source>
</evidence>
<dbReference type="PROSITE" id="PS51257">
    <property type="entry name" value="PROKAR_LIPOPROTEIN"/>
    <property type="match status" value="1"/>
</dbReference>
<reference evidence="1 3" key="2">
    <citation type="submission" date="2020-08" db="EMBL/GenBank/DDBJ databases">
        <title>Genomic Encyclopedia of Type Strains, Phase III (KMG-III): the genomes of soil and plant-associated and newly described type strains.</title>
        <authorList>
            <person name="Whitman W."/>
        </authorList>
    </citation>
    <scope>NUCLEOTIDE SEQUENCE [LARGE SCALE GENOMIC DNA]</scope>
    <source>
        <strain evidence="1 3">CECT 8088</strain>
    </source>
</reference>
<dbReference type="RefSeq" id="WP_176623090.1">
    <property type="nucleotide sequence ID" value="NZ_JABXXQ010000087.1"/>
</dbReference>